<evidence type="ECO:0000259" key="2">
    <source>
        <dbReference type="Pfam" id="PF19408"/>
    </source>
</evidence>
<gene>
    <name evidence="3" type="ORF">SAMN03080601_01915</name>
</gene>
<reference evidence="3 4" key="1">
    <citation type="submission" date="2017-02" db="EMBL/GenBank/DDBJ databases">
        <authorList>
            <person name="Peterson S.W."/>
        </authorList>
    </citation>
    <scope>NUCLEOTIDE SEQUENCE [LARGE SCALE GENOMIC DNA]</scope>
    <source>
        <strain evidence="3 4">DSM 24412</strain>
    </source>
</reference>
<evidence type="ECO:0000313" key="4">
    <source>
        <dbReference type="Proteomes" id="UP000191055"/>
    </source>
</evidence>
<name>A0A1T5GPN0_9BACT</name>
<dbReference type="RefSeq" id="WP_143255059.1">
    <property type="nucleotide sequence ID" value="NZ_CP021904.1"/>
</dbReference>
<sequence>MYQGATGNTCLTDLNLSQRAALVISGNLFAGKPGSHLLAANGGTRVKMYAPNPWRPGSSVSHWDWSVTYFPNFMRHAYASPLHTFNTRKIGIMRDMGWETCDITISGPSTVCQQATYQIENLTEGAQINWTTSNSLSISNGQGTPQVTVSNTGAFSISHFVKATITACGSSYEICKNISRVGNESALILLYDADGINSYHAGTILTRHLIKAHLNNPSPDPNHYRWTIIAPPKSNIPNKLASGQSFSYATDYVGNYTFRLTYFAECGWSTITRDIYFGFGSLMQVKILPNPASNETSVSLNLNSGEDLNSMSSQIWEFEVHDQNQRLITHQRNIKSNSHTINTAGWQKGLYIVTVKYNNETFSEKLVVK</sequence>
<dbReference type="InterPro" id="IPR026444">
    <property type="entry name" value="Secre_tail"/>
</dbReference>
<dbReference type="InterPro" id="IPR045829">
    <property type="entry name" value="PKD_6"/>
</dbReference>
<protein>
    <submittedName>
        <fullName evidence="3">Por secretion system C-terminal sorting domain-containing protein</fullName>
    </submittedName>
</protein>
<dbReference type="NCBIfam" id="TIGR04183">
    <property type="entry name" value="Por_Secre_tail"/>
    <property type="match status" value="1"/>
</dbReference>
<dbReference type="STRING" id="889453.SAMN03080601_01915"/>
<dbReference type="AlphaFoldDB" id="A0A1T5GPN0"/>
<keyword evidence="4" id="KW-1185">Reference proteome</keyword>
<evidence type="ECO:0000259" key="1">
    <source>
        <dbReference type="Pfam" id="PF18962"/>
    </source>
</evidence>
<organism evidence="3 4">
    <name type="scientific">Alkalitalea saponilacus</name>
    <dbReference type="NCBI Taxonomy" id="889453"/>
    <lineage>
        <taxon>Bacteria</taxon>
        <taxon>Pseudomonadati</taxon>
        <taxon>Bacteroidota</taxon>
        <taxon>Bacteroidia</taxon>
        <taxon>Marinilabiliales</taxon>
        <taxon>Marinilabiliaceae</taxon>
        <taxon>Alkalitalea</taxon>
    </lineage>
</organism>
<dbReference type="OrthoDB" id="1094275at2"/>
<proteinExistence type="predicted"/>
<dbReference type="Pfam" id="PF18962">
    <property type="entry name" value="Por_Secre_tail"/>
    <property type="match status" value="1"/>
</dbReference>
<feature type="domain" description="Secretion system C-terminal sorting" evidence="1">
    <location>
        <begin position="287"/>
        <end position="368"/>
    </location>
</feature>
<dbReference type="Proteomes" id="UP000191055">
    <property type="component" value="Unassembled WGS sequence"/>
</dbReference>
<accession>A0A1T5GPN0</accession>
<dbReference type="EMBL" id="FUYV01000010">
    <property type="protein sequence ID" value="SKC10376.1"/>
    <property type="molecule type" value="Genomic_DNA"/>
</dbReference>
<evidence type="ECO:0000313" key="3">
    <source>
        <dbReference type="EMBL" id="SKC10376.1"/>
    </source>
</evidence>
<feature type="domain" description="PKD-like" evidence="2">
    <location>
        <begin position="104"/>
        <end position="171"/>
    </location>
</feature>
<dbReference type="Pfam" id="PF19408">
    <property type="entry name" value="PKD_6"/>
    <property type="match status" value="1"/>
</dbReference>